<reference evidence="1 2" key="1">
    <citation type="journal article" date="2014" name="Nat. Commun.">
        <title>Molecular traces of alternative social organization in a termite genome.</title>
        <authorList>
            <person name="Terrapon N."/>
            <person name="Li C."/>
            <person name="Robertson H.M."/>
            <person name="Ji L."/>
            <person name="Meng X."/>
            <person name="Booth W."/>
            <person name="Chen Z."/>
            <person name="Childers C.P."/>
            <person name="Glastad K.M."/>
            <person name="Gokhale K."/>
            <person name="Gowin J."/>
            <person name="Gronenberg W."/>
            <person name="Hermansen R.A."/>
            <person name="Hu H."/>
            <person name="Hunt B.G."/>
            <person name="Huylmans A.K."/>
            <person name="Khalil S.M."/>
            <person name="Mitchell R.D."/>
            <person name="Munoz-Torres M.C."/>
            <person name="Mustard J.A."/>
            <person name="Pan H."/>
            <person name="Reese J.T."/>
            <person name="Scharf M.E."/>
            <person name="Sun F."/>
            <person name="Vogel H."/>
            <person name="Xiao J."/>
            <person name="Yang W."/>
            <person name="Yang Z."/>
            <person name="Yang Z."/>
            <person name="Zhou J."/>
            <person name="Zhu J."/>
            <person name="Brent C.S."/>
            <person name="Elsik C.G."/>
            <person name="Goodisman M.A."/>
            <person name="Liberles D.A."/>
            <person name="Roe R.M."/>
            <person name="Vargo E.L."/>
            <person name="Vilcinskas A."/>
            <person name="Wang J."/>
            <person name="Bornberg-Bauer E."/>
            <person name="Korb J."/>
            <person name="Zhang G."/>
            <person name="Liebig J."/>
        </authorList>
    </citation>
    <scope>NUCLEOTIDE SEQUENCE [LARGE SCALE GENOMIC DNA]</scope>
    <source>
        <tissue evidence="1">Whole organism</tissue>
    </source>
</reference>
<dbReference type="InParanoid" id="A0A067RS39"/>
<evidence type="ECO:0000313" key="2">
    <source>
        <dbReference type="Proteomes" id="UP000027135"/>
    </source>
</evidence>
<proteinExistence type="predicted"/>
<dbReference type="Proteomes" id="UP000027135">
    <property type="component" value="Unassembled WGS sequence"/>
</dbReference>
<evidence type="ECO:0000313" key="1">
    <source>
        <dbReference type="EMBL" id="KDR23615.1"/>
    </source>
</evidence>
<accession>A0A067RS39</accession>
<keyword evidence="2" id="KW-1185">Reference proteome</keyword>
<dbReference type="EMBL" id="KK852456">
    <property type="protein sequence ID" value="KDR23615.1"/>
    <property type="molecule type" value="Genomic_DNA"/>
</dbReference>
<protein>
    <submittedName>
        <fullName evidence="1">Uncharacterized protein</fullName>
    </submittedName>
</protein>
<name>A0A067RS39_ZOONE</name>
<organism evidence="1 2">
    <name type="scientific">Zootermopsis nevadensis</name>
    <name type="common">Dampwood termite</name>
    <dbReference type="NCBI Taxonomy" id="136037"/>
    <lineage>
        <taxon>Eukaryota</taxon>
        <taxon>Metazoa</taxon>
        <taxon>Ecdysozoa</taxon>
        <taxon>Arthropoda</taxon>
        <taxon>Hexapoda</taxon>
        <taxon>Insecta</taxon>
        <taxon>Pterygota</taxon>
        <taxon>Neoptera</taxon>
        <taxon>Polyneoptera</taxon>
        <taxon>Dictyoptera</taxon>
        <taxon>Blattodea</taxon>
        <taxon>Blattoidea</taxon>
        <taxon>Termitoidae</taxon>
        <taxon>Termopsidae</taxon>
        <taxon>Zootermopsis</taxon>
    </lineage>
</organism>
<dbReference type="AlphaFoldDB" id="A0A067RS39"/>
<sequence>MIRLLLPVSGIYHPLDKIEGNLQLNLSRNTREEGGNNIQHTVTRFQFSMG</sequence>
<gene>
    <name evidence="1" type="ORF">L798_12175</name>
</gene>